<dbReference type="Gene3D" id="2.50.20.10">
    <property type="entry name" value="Lipoprotein localisation LolA/LolB/LppX"/>
    <property type="match status" value="1"/>
</dbReference>
<dbReference type="Pfam" id="PF03550">
    <property type="entry name" value="LolB"/>
    <property type="match status" value="1"/>
</dbReference>
<protein>
    <recommendedName>
        <fullName evidence="4">Outer-membrane lipoprotein LolB</fullName>
    </recommendedName>
</protein>
<keyword evidence="15" id="KW-1185">Reference proteome</keyword>
<evidence type="ECO:0000256" key="12">
    <source>
        <dbReference type="ARBA" id="ARBA00023288"/>
    </source>
</evidence>
<evidence type="ECO:0000256" key="6">
    <source>
        <dbReference type="ARBA" id="ARBA00022729"/>
    </source>
</evidence>
<comment type="subcellular location">
    <subcellularLocation>
        <location evidence="1">Cell outer membrane</location>
        <topology evidence="1">Lipid-anchor</topology>
    </subcellularLocation>
</comment>
<dbReference type="AlphaFoldDB" id="A4BI73"/>
<dbReference type="HOGENOM" id="CLU_092816_2_1_6"/>
<dbReference type="RefSeq" id="WP_008043005.1">
    <property type="nucleotide sequence ID" value="NZ_CH724149.1"/>
</dbReference>
<name>A4BI73_9GAMM</name>
<comment type="similarity">
    <text evidence="2">Belongs to the LolB family.</text>
</comment>
<comment type="caution">
    <text evidence="14">The sequence shown here is derived from an EMBL/GenBank/DDBJ whole genome shotgun (WGS) entry which is preliminary data.</text>
</comment>
<keyword evidence="12 14" id="KW-0449">Lipoprotein</keyword>
<reference evidence="14 15" key="1">
    <citation type="submission" date="2006-02" db="EMBL/GenBank/DDBJ databases">
        <authorList>
            <person name="Pinhassi J."/>
            <person name="Pedros-Alio C."/>
            <person name="Ferriera S."/>
            <person name="Johnson J."/>
            <person name="Kravitz S."/>
            <person name="Halpern A."/>
            <person name="Remington K."/>
            <person name="Beeson K."/>
            <person name="Tran B."/>
            <person name="Rogers Y.-H."/>
            <person name="Friedman R."/>
            <person name="Venter J.C."/>
        </authorList>
    </citation>
    <scope>NUCLEOTIDE SEQUENCE [LARGE SCALE GENOMIC DNA]</scope>
    <source>
        <strain evidence="14 15">MED297</strain>
    </source>
</reference>
<dbReference type="InterPro" id="IPR004565">
    <property type="entry name" value="OM_lipoprot_LolB"/>
</dbReference>
<keyword evidence="10" id="KW-0143">Chaperone</keyword>
<evidence type="ECO:0000313" key="15">
    <source>
        <dbReference type="Proteomes" id="UP000005953"/>
    </source>
</evidence>
<accession>A4BI73</accession>
<keyword evidence="11" id="KW-0998">Cell outer membrane</keyword>
<dbReference type="EMBL" id="AAOE01000024">
    <property type="protein sequence ID" value="EAR08216.1"/>
    <property type="molecule type" value="Genomic_DNA"/>
</dbReference>
<sequence>MNCLRVNPAIVLLALLLSACSLNPIKTTEPLGHWSFSGKMAVRNATEASSFNVVWQQADDQYTIELSGPLGQGAVTVIGEPGSVELQRGDDRWSSYSLNALVYEVTEMDLPLEHLKYWVRALPDPTAPHELQRNSTNLVSTIDQSGWHVEISDYFITEQGNQPRKLAFSRAGNSGKLVIRQWTIASNDR</sequence>
<organism evidence="14 15">
    <name type="scientific">Reinekea blandensis MED297</name>
    <dbReference type="NCBI Taxonomy" id="314283"/>
    <lineage>
        <taxon>Bacteria</taxon>
        <taxon>Pseudomonadati</taxon>
        <taxon>Pseudomonadota</taxon>
        <taxon>Gammaproteobacteria</taxon>
        <taxon>Oceanospirillales</taxon>
        <taxon>Saccharospirillaceae</taxon>
        <taxon>Reinekea</taxon>
    </lineage>
</organism>
<evidence type="ECO:0000256" key="13">
    <source>
        <dbReference type="SAM" id="SignalP"/>
    </source>
</evidence>
<dbReference type="GO" id="GO:0015031">
    <property type="term" value="P:protein transport"/>
    <property type="evidence" value="ECO:0007669"/>
    <property type="project" value="UniProtKB-KW"/>
</dbReference>
<evidence type="ECO:0000256" key="2">
    <source>
        <dbReference type="ARBA" id="ARBA00009696"/>
    </source>
</evidence>
<evidence type="ECO:0000256" key="11">
    <source>
        <dbReference type="ARBA" id="ARBA00023237"/>
    </source>
</evidence>
<evidence type="ECO:0000256" key="9">
    <source>
        <dbReference type="ARBA" id="ARBA00023139"/>
    </source>
</evidence>
<dbReference type="Proteomes" id="UP000005953">
    <property type="component" value="Unassembled WGS sequence"/>
</dbReference>
<evidence type="ECO:0000256" key="5">
    <source>
        <dbReference type="ARBA" id="ARBA00022448"/>
    </source>
</evidence>
<dbReference type="CDD" id="cd16326">
    <property type="entry name" value="LolB"/>
    <property type="match status" value="1"/>
</dbReference>
<keyword evidence="7" id="KW-0653">Protein transport</keyword>
<evidence type="ECO:0000256" key="4">
    <source>
        <dbReference type="ARBA" id="ARBA00016202"/>
    </source>
</evidence>
<evidence type="ECO:0000313" key="14">
    <source>
        <dbReference type="EMBL" id="EAR08216.1"/>
    </source>
</evidence>
<keyword evidence="8" id="KW-0472">Membrane</keyword>
<keyword evidence="6 13" id="KW-0732">Signal</keyword>
<keyword evidence="5" id="KW-0813">Transport</keyword>
<evidence type="ECO:0000256" key="1">
    <source>
        <dbReference type="ARBA" id="ARBA00004459"/>
    </source>
</evidence>
<keyword evidence="9" id="KW-0564">Palmitate</keyword>
<feature type="signal peptide" evidence="13">
    <location>
        <begin position="1"/>
        <end position="23"/>
    </location>
</feature>
<comment type="subunit">
    <text evidence="3">Monomer.</text>
</comment>
<dbReference type="NCBIfam" id="TIGR00548">
    <property type="entry name" value="lolB"/>
    <property type="match status" value="1"/>
</dbReference>
<dbReference type="OrthoDB" id="9797618at2"/>
<dbReference type="InterPro" id="IPR029046">
    <property type="entry name" value="LolA/LolB/LppX"/>
</dbReference>
<dbReference type="STRING" id="314283.MED297_14795"/>
<evidence type="ECO:0000256" key="3">
    <source>
        <dbReference type="ARBA" id="ARBA00011245"/>
    </source>
</evidence>
<evidence type="ECO:0000256" key="7">
    <source>
        <dbReference type="ARBA" id="ARBA00022927"/>
    </source>
</evidence>
<evidence type="ECO:0000256" key="10">
    <source>
        <dbReference type="ARBA" id="ARBA00023186"/>
    </source>
</evidence>
<dbReference type="PROSITE" id="PS51257">
    <property type="entry name" value="PROKAR_LIPOPROTEIN"/>
    <property type="match status" value="1"/>
</dbReference>
<dbReference type="SUPFAM" id="SSF89392">
    <property type="entry name" value="Prokaryotic lipoproteins and lipoprotein localization factors"/>
    <property type="match status" value="1"/>
</dbReference>
<gene>
    <name evidence="14" type="primary">lolB</name>
    <name evidence="14" type="ORF">MED297_14795</name>
</gene>
<feature type="chain" id="PRO_5002666589" description="Outer-membrane lipoprotein LolB" evidence="13">
    <location>
        <begin position="24"/>
        <end position="189"/>
    </location>
</feature>
<dbReference type="GO" id="GO:0009279">
    <property type="term" value="C:cell outer membrane"/>
    <property type="evidence" value="ECO:0007669"/>
    <property type="project" value="UniProtKB-SubCell"/>
</dbReference>
<proteinExistence type="inferred from homology"/>
<evidence type="ECO:0000256" key="8">
    <source>
        <dbReference type="ARBA" id="ARBA00023136"/>
    </source>
</evidence>